<name>A0A672JWP1_SINGR</name>
<reference evidence="1" key="2">
    <citation type="submission" date="2025-09" db="UniProtKB">
        <authorList>
            <consortium name="Ensembl"/>
        </authorList>
    </citation>
    <scope>IDENTIFICATION</scope>
</reference>
<organism evidence="1 2">
    <name type="scientific">Sinocyclocheilus grahami</name>
    <name type="common">Dianchi golden-line fish</name>
    <name type="synonym">Barbus grahami</name>
    <dbReference type="NCBI Taxonomy" id="75366"/>
    <lineage>
        <taxon>Eukaryota</taxon>
        <taxon>Metazoa</taxon>
        <taxon>Chordata</taxon>
        <taxon>Craniata</taxon>
        <taxon>Vertebrata</taxon>
        <taxon>Euteleostomi</taxon>
        <taxon>Actinopterygii</taxon>
        <taxon>Neopterygii</taxon>
        <taxon>Teleostei</taxon>
        <taxon>Ostariophysi</taxon>
        <taxon>Cypriniformes</taxon>
        <taxon>Cyprinidae</taxon>
        <taxon>Cyprininae</taxon>
        <taxon>Sinocyclocheilus</taxon>
    </lineage>
</organism>
<proteinExistence type="predicted"/>
<dbReference type="AlphaFoldDB" id="A0A672JWP1"/>
<dbReference type="Ensembl" id="ENSSGRT00000002281.1">
    <property type="protein sequence ID" value="ENSSGRP00000002079.1"/>
    <property type="gene ID" value="ENSSGRG00000001272.1"/>
</dbReference>
<evidence type="ECO:0000313" key="2">
    <source>
        <dbReference type="Proteomes" id="UP000472262"/>
    </source>
</evidence>
<dbReference type="Proteomes" id="UP000472262">
    <property type="component" value="Unassembled WGS sequence"/>
</dbReference>
<protein>
    <submittedName>
        <fullName evidence="1">Uncharacterized protein</fullName>
    </submittedName>
</protein>
<dbReference type="InParanoid" id="A0A672JWP1"/>
<sequence length="94" mass="10328">MGLQAIIHTIMMGKMEMVFPDMYMMKRFMGICFSGPSATSHVTFSTRLRSASCTLVSGTGLSEYPTGYMTSPSLLCLSPRFLRRSTEKPVSAAC</sequence>
<accession>A0A672JWP1</accession>
<evidence type="ECO:0000313" key="1">
    <source>
        <dbReference type="Ensembl" id="ENSSGRP00000002079.1"/>
    </source>
</evidence>
<reference evidence="1" key="1">
    <citation type="submission" date="2025-08" db="UniProtKB">
        <authorList>
            <consortium name="Ensembl"/>
        </authorList>
    </citation>
    <scope>IDENTIFICATION</scope>
</reference>
<dbReference type="OMA" id="RQAIMHT"/>
<keyword evidence="2" id="KW-1185">Reference proteome</keyword>